<dbReference type="PANTHER" id="PTHR21738">
    <property type="entry name" value="RIBOSOMAL RNA PROCESSING PROTEIN 36 HOMOLOG"/>
    <property type="match status" value="1"/>
</dbReference>
<dbReference type="InterPro" id="IPR009292">
    <property type="entry name" value="RRP36"/>
</dbReference>
<proteinExistence type="inferred from homology"/>
<dbReference type="PANTHER" id="PTHR21738:SF0">
    <property type="entry name" value="RIBOSOMAL RNA PROCESSING PROTEIN 36 HOMOLOG"/>
    <property type="match status" value="1"/>
</dbReference>
<evidence type="ECO:0000313" key="9">
    <source>
        <dbReference type="Proteomes" id="UP000887566"/>
    </source>
</evidence>
<accession>A0A914VQD8</accession>
<evidence type="ECO:0000256" key="4">
    <source>
        <dbReference type="ARBA" id="ARBA00022552"/>
    </source>
</evidence>
<dbReference type="GO" id="GO:0030686">
    <property type="term" value="C:90S preribosome"/>
    <property type="evidence" value="ECO:0007669"/>
    <property type="project" value="TreeGrafter"/>
</dbReference>
<evidence type="ECO:0000256" key="7">
    <source>
        <dbReference type="SAM" id="Coils"/>
    </source>
</evidence>
<organism evidence="9 10">
    <name type="scientific">Plectus sambesii</name>
    <dbReference type="NCBI Taxonomy" id="2011161"/>
    <lineage>
        <taxon>Eukaryota</taxon>
        <taxon>Metazoa</taxon>
        <taxon>Ecdysozoa</taxon>
        <taxon>Nematoda</taxon>
        <taxon>Chromadorea</taxon>
        <taxon>Plectida</taxon>
        <taxon>Plectina</taxon>
        <taxon>Plectoidea</taxon>
        <taxon>Plectidae</taxon>
        <taxon>Plectus</taxon>
    </lineage>
</organism>
<comment type="subcellular location">
    <subcellularLocation>
        <location evidence="1 6">Nucleus</location>
        <location evidence="1 6">Nucleolus</location>
    </subcellularLocation>
</comment>
<feature type="compositionally biased region" description="Acidic residues" evidence="8">
    <location>
        <begin position="120"/>
        <end position="149"/>
    </location>
</feature>
<comment type="similarity">
    <text evidence="2 6">Belongs to the RRP36 family.</text>
</comment>
<dbReference type="AlphaFoldDB" id="A0A914VQD8"/>
<feature type="compositionally biased region" description="Basic and acidic residues" evidence="8">
    <location>
        <begin position="87"/>
        <end position="109"/>
    </location>
</feature>
<dbReference type="Proteomes" id="UP000887566">
    <property type="component" value="Unplaced"/>
</dbReference>
<keyword evidence="9" id="KW-1185">Reference proteome</keyword>
<evidence type="ECO:0000256" key="8">
    <source>
        <dbReference type="SAM" id="MobiDB-lite"/>
    </source>
</evidence>
<evidence type="ECO:0000256" key="1">
    <source>
        <dbReference type="ARBA" id="ARBA00004604"/>
    </source>
</evidence>
<evidence type="ECO:0000313" key="10">
    <source>
        <dbReference type="WBParaSite" id="PSAMB.scaffold2319size23881.g17268.t1"/>
    </source>
</evidence>
<keyword evidence="7" id="KW-0175">Coiled coil</keyword>
<comment type="subunit">
    <text evidence="6">Associates with 90S and pre-40S pre-ribosomal particles.</text>
</comment>
<protein>
    <recommendedName>
        <fullName evidence="6">rRNA biogenesis protein RRP36</fullName>
    </recommendedName>
</protein>
<dbReference type="GO" id="GO:0000462">
    <property type="term" value="P:maturation of SSU-rRNA from tricistronic rRNA transcript (SSU-rRNA, 5.8S rRNA, LSU-rRNA)"/>
    <property type="evidence" value="ECO:0007669"/>
    <property type="project" value="TreeGrafter"/>
</dbReference>
<dbReference type="GO" id="GO:0005730">
    <property type="term" value="C:nucleolus"/>
    <property type="evidence" value="ECO:0007669"/>
    <property type="project" value="UniProtKB-SubCell"/>
</dbReference>
<keyword evidence="5 6" id="KW-0539">Nucleus</keyword>
<keyword evidence="6" id="KW-0687">Ribonucleoprotein</keyword>
<reference evidence="10" key="1">
    <citation type="submission" date="2022-11" db="UniProtKB">
        <authorList>
            <consortium name="WormBaseParasite"/>
        </authorList>
    </citation>
    <scope>IDENTIFICATION</scope>
</reference>
<feature type="coiled-coil region" evidence="7">
    <location>
        <begin position="299"/>
        <end position="353"/>
    </location>
</feature>
<keyword evidence="3 6" id="KW-0690">Ribosome biogenesis</keyword>
<evidence type="ECO:0000256" key="6">
    <source>
        <dbReference type="RuleBase" id="RU368027"/>
    </source>
</evidence>
<evidence type="ECO:0000256" key="3">
    <source>
        <dbReference type="ARBA" id="ARBA00022517"/>
    </source>
</evidence>
<name>A0A914VQD8_9BILA</name>
<keyword evidence="4 6" id="KW-0698">rRNA processing</keyword>
<feature type="region of interest" description="Disordered" evidence="8">
    <location>
        <begin position="1"/>
        <end position="149"/>
    </location>
</feature>
<dbReference type="Pfam" id="PF06102">
    <property type="entry name" value="RRP36"/>
    <property type="match status" value="1"/>
</dbReference>
<evidence type="ECO:0000256" key="2">
    <source>
        <dbReference type="ARBA" id="ARBA00009418"/>
    </source>
</evidence>
<comment type="function">
    <text evidence="6">Component of the 90S pre-ribosome involved in the maturation of rRNAs. Required for early cleavages of the pre-RNAs in the 40S ribosomal subunit maturation pathway.</text>
</comment>
<feature type="region of interest" description="Disordered" evidence="8">
    <location>
        <begin position="361"/>
        <end position="386"/>
    </location>
</feature>
<dbReference type="WBParaSite" id="PSAMB.scaffold2319size23881.g17268.t1">
    <property type="protein sequence ID" value="PSAMB.scaffold2319size23881.g17268.t1"/>
    <property type="gene ID" value="PSAMB.scaffold2319size23881.g17268"/>
</dbReference>
<evidence type="ECO:0000256" key="5">
    <source>
        <dbReference type="ARBA" id="ARBA00023242"/>
    </source>
</evidence>
<sequence length="386" mass="44727">MENERRTFPKKFSGTTAGYAGQGDLKKRKRSTKLKQEAEAMAKHTANSMKEKRRERRALASKAKIKAPSGANMIPLGTSSMRIPQKGKWEKKQEEKRLPQHEGPADDAQKTMVDYLASYNDDEGDDDEMEDAEDGEEQTDAPGDEDDGINDEFREEIANMPLSEVMALRDKLGLKLYDKAVFGADPVTSSSVAGQEPFKRKVFSRDHAKRPREMSSKRPVSKFRNIYPDQKLTKTRLDPRFDERCGEFDDYIFAQNYSFVKDIRSQEKNLLKTEMQKLRKVEPEKSARIKDIVTRIENQERSESLMERKKDRIRRLRADNMDRLRQGKNPFFMKKSELKREELTERFEKLQNKGKLDKYLKRKTKKGMRAAPGEGGTQQFAFDDSD</sequence>